<organism evidence="1">
    <name type="scientific">Thermosporothrix sp. COM3</name>
    <dbReference type="NCBI Taxonomy" id="2490863"/>
    <lineage>
        <taxon>Bacteria</taxon>
        <taxon>Bacillati</taxon>
        <taxon>Chloroflexota</taxon>
        <taxon>Ktedonobacteria</taxon>
        <taxon>Ktedonobacterales</taxon>
        <taxon>Thermosporotrichaceae</taxon>
        <taxon>Thermosporothrix</taxon>
    </lineage>
</organism>
<proteinExistence type="predicted"/>
<reference evidence="1" key="1">
    <citation type="submission" date="2018-12" db="EMBL/GenBank/DDBJ databases">
        <title>Novel natural products biosynthetic potential of the class Ktedonobacteria.</title>
        <authorList>
            <person name="Zheng Y."/>
            <person name="Saitou A."/>
            <person name="Wang C.M."/>
            <person name="Toyoda A."/>
            <person name="Minakuchi Y."/>
            <person name="Sekiguchi Y."/>
            <person name="Ueda K."/>
            <person name="Takano H."/>
            <person name="Sakai Y."/>
            <person name="Yokota A."/>
            <person name="Yabe S."/>
        </authorList>
    </citation>
    <scope>NUCLEOTIDE SEQUENCE</scope>
    <source>
        <strain evidence="1">COM3</strain>
    </source>
</reference>
<protein>
    <submittedName>
        <fullName evidence="1">Uncharacterized protein</fullName>
    </submittedName>
</protein>
<sequence>MQWPAALTWLKTQGTDDALIQPYSGHESRASLEIYSRLGADGMGKDDMKQASCIYGVVDSRRIGDDGSQISQLRAHRDLE</sequence>
<dbReference type="AlphaFoldDB" id="A0A455SFC0"/>
<dbReference type="EMBL" id="AP019376">
    <property type="protein sequence ID" value="BBH87157.1"/>
    <property type="molecule type" value="Genomic_DNA"/>
</dbReference>
<gene>
    <name evidence="1" type="ORF">KTC_19080</name>
</gene>
<evidence type="ECO:0000313" key="1">
    <source>
        <dbReference type="EMBL" id="BBH87157.1"/>
    </source>
</evidence>
<accession>A0A455SFC0</accession>
<name>A0A455SFC0_9CHLR</name>